<comment type="caution">
    <text evidence="3">The sequence shown here is derived from an EMBL/GenBank/DDBJ whole genome shotgun (WGS) entry which is preliminary data.</text>
</comment>
<keyword evidence="4" id="KW-1185">Reference proteome</keyword>
<gene>
    <name evidence="3" type="ORF">EV696_1471</name>
</gene>
<evidence type="ECO:0000259" key="1">
    <source>
        <dbReference type="Pfam" id="PF01609"/>
    </source>
</evidence>
<dbReference type="InterPro" id="IPR047768">
    <property type="entry name" value="Tn5p-like"/>
</dbReference>
<accession>A0A4R6U8H3</accession>
<dbReference type="Gene3D" id="1.10.246.40">
    <property type="entry name" value="Tn5 transposase, domain 1"/>
    <property type="match status" value="1"/>
</dbReference>
<reference evidence="3 4" key="1">
    <citation type="submission" date="2019-03" db="EMBL/GenBank/DDBJ databases">
        <title>Genomic Encyclopedia of Type Strains, Phase IV (KMG-IV): sequencing the most valuable type-strain genomes for metagenomic binning, comparative biology and taxonomic classification.</title>
        <authorList>
            <person name="Goeker M."/>
        </authorList>
    </citation>
    <scope>NUCLEOTIDE SEQUENCE [LARGE SCALE GENOMIC DNA]</scope>
    <source>
        <strain evidence="3 4">DSM 103792</strain>
    </source>
</reference>
<evidence type="ECO:0000259" key="2">
    <source>
        <dbReference type="Pfam" id="PF14706"/>
    </source>
</evidence>
<dbReference type="AlphaFoldDB" id="A0A4R6U8H3"/>
<dbReference type="Pfam" id="PF14706">
    <property type="entry name" value="Tnp_DNA_bind"/>
    <property type="match status" value="1"/>
</dbReference>
<feature type="non-terminal residue" evidence="3">
    <location>
        <position position="360"/>
    </location>
</feature>
<dbReference type="SUPFAM" id="SSF53098">
    <property type="entry name" value="Ribonuclease H-like"/>
    <property type="match status" value="1"/>
</dbReference>
<dbReference type="PANTHER" id="PTHR37319">
    <property type="entry name" value="TRANSPOSASE"/>
    <property type="match status" value="1"/>
</dbReference>
<feature type="domain" description="Transposase Tn5-like N-terminal" evidence="2">
    <location>
        <begin position="8"/>
        <end position="67"/>
    </location>
</feature>
<sequence length="360" mass="40867">MPNEMDAAQWAEQQFGHCQLGDKRRSRRLVQVATALAQNGGGNLCAATRGFEAAKEAAYRLIRNPSVNAEAIMEAGFEVTAQRVASCQCLLAIDDTTSLSYTHSVRESLGDIGPRPDVSTRGYLVHSTLLVDAERGTTEGLIAQTFWCRDEAERGQRHQRKQRCYAEKESYKWQHHAELMRQRLADKMVDVIAVSDRESDIYEYLLDKVQHGERFIVRAAQDRRLSESDERLSEALSDAPKYGESRVEVSQRGGRPACQATLSLRAVQVELAPPKTDTDHRESLRVNVVWACEESASKDALNWVLLTSESIADEQKIQEILHHYRRRWRIEDFHKAWKSGCGVEQQRQQSADNLQRMAVI</sequence>
<dbReference type="Proteomes" id="UP000295375">
    <property type="component" value="Unassembled WGS sequence"/>
</dbReference>
<dbReference type="InterPro" id="IPR002559">
    <property type="entry name" value="Transposase_11"/>
</dbReference>
<dbReference type="OrthoDB" id="6448153at2"/>
<dbReference type="NCBIfam" id="NF033590">
    <property type="entry name" value="transpos_IS4_3"/>
    <property type="match status" value="1"/>
</dbReference>
<proteinExistence type="predicted"/>
<dbReference type="Pfam" id="PF01609">
    <property type="entry name" value="DDE_Tnp_1"/>
    <property type="match status" value="1"/>
</dbReference>
<dbReference type="PANTHER" id="PTHR37319:SF1">
    <property type="entry name" value="TRANSPOSASE TN5 DIMERISATION DOMAIN-CONTAINING PROTEIN"/>
    <property type="match status" value="1"/>
</dbReference>
<dbReference type="InterPro" id="IPR054836">
    <property type="entry name" value="Tn5_transposase"/>
</dbReference>
<dbReference type="InterPro" id="IPR038215">
    <property type="entry name" value="TN5-like_N_sf"/>
</dbReference>
<dbReference type="InterPro" id="IPR012337">
    <property type="entry name" value="RNaseH-like_sf"/>
</dbReference>
<protein>
    <submittedName>
        <fullName evidence="3">DDE family transposase</fullName>
    </submittedName>
</protein>
<dbReference type="RefSeq" id="WP_133594001.1">
    <property type="nucleotide sequence ID" value="NZ_SNYM01000047.1"/>
</dbReference>
<dbReference type="GO" id="GO:0004803">
    <property type="term" value="F:transposase activity"/>
    <property type="evidence" value="ECO:0007669"/>
    <property type="project" value="InterPro"/>
</dbReference>
<dbReference type="Gene3D" id="3.90.350.10">
    <property type="entry name" value="Transposase Inhibitor Protein From Tn5, Chain A, domain 1"/>
    <property type="match status" value="1"/>
</dbReference>
<evidence type="ECO:0000313" key="4">
    <source>
        <dbReference type="Proteomes" id="UP000295375"/>
    </source>
</evidence>
<dbReference type="GO" id="GO:0006313">
    <property type="term" value="P:DNA transposition"/>
    <property type="evidence" value="ECO:0007669"/>
    <property type="project" value="InterPro"/>
</dbReference>
<dbReference type="EMBL" id="SNYM01000047">
    <property type="protein sequence ID" value="TDQ40915.1"/>
    <property type="molecule type" value="Genomic_DNA"/>
</dbReference>
<name>A0A4R6U8H3_9GAMM</name>
<feature type="domain" description="Transposase IS4-like" evidence="1">
    <location>
        <begin position="204"/>
        <end position="356"/>
    </location>
</feature>
<evidence type="ECO:0000313" key="3">
    <source>
        <dbReference type="EMBL" id="TDQ40915.1"/>
    </source>
</evidence>
<dbReference type="InterPro" id="IPR014735">
    <property type="entry name" value="Transposase_Tn5-like_N"/>
</dbReference>
<dbReference type="GO" id="GO:0003677">
    <property type="term" value="F:DNA binding"/>
    <property type="evidence" value="ECO:0007669"/>
    <property type="project" value="InterPro"/>
</dbReference>
<organism evidence="3 4">
    <name type="scientific">Permianibacter aggregans</name>
    <dbReference type="NCBI Taxonomy" id="1510150"/>
    <lineage>
        <taxon>Bacteria</taxon>
        <taxon>Pseudomonadati</taxon>
        <taxon>Pseudomonadota</taxon>
        <taxon>Gammaproteobacteria</taxon>
        <taxon>Pseudomonadales</taxon>
        <taxon>Pseudomonadaceae</taxon>
        <taxon>Permianibacter</taxon>
    </lineage>
</organism>